<sequence>MPGIEFDARMIRRGPMFSGKTAAALGTYADQVGYKVATYAEDQILQRLPQVLQNPTGYYQSKITVERAGSGYAVTDQGVVYGPWLEGTGSRNAPVTRFAGYSTFRRTKALVDRKAPGIAAALFGRYKAMGLI</sequence>
<dbReference type="Proteomes" id="UP001344658">
    <property type="component" value="Unassembled WGS sequence"/>
</dbReference>
<organism evidence="1 2">
    <name type="scientific">Actinacidiphila polyblastidii</name>
    <dbReference type="NCBI Taxonomy" id="3110430"/>
    <lineage>
        <taxon>Bacteria</taxon>
        <taxon>Bacillati</taxon>
        <taxon>Actinomycetota</taxon>
        <taxon>Actinomycetes</taxon>
        <taxon>Kitasatosporales</taxon>
        <taxon>Streptomycetaceae</taxon>
        <taxon>Actinacidiphila</taxon>
    </lineage>
</organism>
<reference evidence="1 2" key="1">
    <citation type="submission" date="2023-12" db="EMBL/GenBank/DDBJ databases">
        <title>Streptomyces sp. V4-01.</title>
        <authorList>
            <person name="Somphong A."/>
            <person name="Phongsopitanun W."/>
        </authorList>
    </citation>
    <scope>NUCLEOTIDE SEQUENCE [LARGE SCALE GENOMIC DNA]</scope>
    <source>
        <strain evidence="1 2">V4-01</strain>
    </source>
</reference>
<comment type="caution">
    <text evidence="1">The sequence shown here is derived from an EMBL/GenBank/DDBJ whole genome shotgun (WGS) entry which is preliminary data.</text>
</comment>
<accession>A0ABU7PKW3</accession>
<evidence type="ECO:0008006" key="3">
    <source>
        <dbReference type="Google" id="ProtNLM"/>
    </source>
</evidence>
<keyword evidence="2" id="KW-1185">Reference proteome</keyword>
<dbReference type="EMBL" id="JAZEWV010000046">
    <property type="protein sequence ID" value="MEE4546464.1"/>
    <property type="molecule type" value="Genomic_DNA"/>
</dbReference>
<dbReference type="RefSeq" id="WP_330800164.1">
    <property type="nucleotide sequence ID" value="NZ_JAZEWV010000046.1"/>
</dbReference>
<proteinExistence type="predicted"/>
<evidence type="ECO:0000313" key="2">
    <source>
        <dbReference type="Proteomes" id="UP001344658"/>
    </source>
</evidence>
<gene>
    <name evidence="1" type="ORF">V2S66_31430</name>
</gene>
<evidence type="ECO:0000313" key="1">
    <source>
        <dbReference type="EMBL" id="MEE4546464.1"/>
    </source>
</evidence>
<protein>
    <recommendedName>
        <fullName evidence="3">HK97 gp10 family phage protein</fullName>
    </recommendedName>
</protein>
<name>A0ABU7PKW3_9ACTN</name>